<gene>
    <name evidence="6" type="ORF">G5S42_42860</name>
</gene>
<dbReference type="EMBL" id="JAALDK010000004">
    <property type="protein sequence ID" value="NUY06085.1"/>
    <property type="molecule type" value="Genomic_DNA"/>
</dbReference>
<name>A0A7Y6K7Y5_9BURK</name>
<protein>
    <submittedName>
        <fullName evidence="6">Uncharacterized protein</fullName>
    </submittedName>
</protein>
<evidence type="ECO:0000313" key="7">
    <source>
        <dbReference type="Proteomes" id="UP000594380"/>
    </source>
</evidence>
<comment type="caution">
    <text evidence="6">The sequence shown here is derived from an EMBL/GenBank/DDBJ whole genome shotgun (WGS) entry which is preliminary data.</text>
</comment>
<evidence type="ECO:0000256" key="4">
    <source>
        <dbReference type="ARBA" id="ARBA00048364"/>
    </source>
</evidence>
<comment type="catalytic activity">
    <reaction evidence="4">
        <text>L-threonyl-[protein] + acetyl-CoA = O-acetyl-L-threonyl-[protein] + CoA</text>
        <dbReference type="Rhea" id="RHEA:65340"/>
        <dbReference type="Rhea" id="RHEA-COMP:11060"/>
        <dbReference type="Rhea" id="RHEA-COMP:16780"/>
        <dbReference type="ChEBI" id="CHEBI:30013"/>
        <dbReference type="ChEBI" id="CHEBI:57287"/>
        <dbReference type="ChEBI" id="CHEBI:57288"/>
        <dbReference type="ChEBI" id="CHEBI:141025"/>
    </reaction>
    <physiologicalReaction direction="left-to-right" evidence="4">
        <dbReference type="Rhea" id="RHEA:65341"/>
    </physiologicalReaction>
</comment>
<dbReference type="Pfam" id="PF03421">
    <property type="entry name" value="Acetyltransf_14"/>
    <property type="match status" value="1"/>
</dbReference>
<keyword evidence="1" id="KW-0808">Transferase</keyword>
<dbReference type="AlphaFoldDB" id="A0A7Y6K7Y5"/>
<dbReference type="Proteomes" id="UP000594380">
    <property type="component" value="Unassembled WGS sequence"/>
</dbReference>
<dbReference type="GO" id="GO:0016746">
    <property type="term" value="F:acyltransferase activity"/>
    <property type="evidence" value="ECO:0007669"/>
    <property type="project" value="UniProtKB-KW"/>
</dbReference>
<comment type="catalytic activity">
    <reaction evidence="5">
        <text>L-seryl-[protein] + acetyl-CoA = O-acetyl-L-seryl-[protein] + CoA</text>
        <dbReference type="Rhea" id="RHEA:59392"/>
        <dbReference type="Rhea" id="RHEA-COMP:9863"/>
        <dbReference type="Rhea" id="RHEA-COMP:15352"/>
        <dbReference type="ChEBI" id="CHEBI:29999"/>
        <dbReference type="ChEBI" id="CHEBI:57287"/>
        <dbReference type="ChEBI" id="CHEBI:57288"/>
        <dbReference type="ChEBI" id="CHEBI:141128"/>
    </reaction>
    <physiologicalReaction direction="left-to-right" evidence="5">
        <dbReference type="Rhea" id="RHEA:59393"/>
    </physiologicalReaction>
</comment>
<comment type="similarity">
    <text evidence="3">Belongs to the acetyltransferase YopJ family.</text>
</comment>
<proteinExistence type="inferred from homology"/>
<dbReference type="InterPro" id="IPR005083">
    <property type="entry name" value="YopJ-like"/>
</dbReference>
<evidence type="ECO:0000313" key="6">
    <source>
        <dbReference type="EMBL" id="NUY06085.1"/>
    </source>
</evidence>
<evidence type="ECO:0000256" key="2">
    <source>
        <dbReference type="ARBA" id="ARBA00023315"/>
    </source>
</evidence>
<evidence type="ECO:0000256" key="1">
    <source>
        <dbReference type="ARBA" id="ARBA00022679"/>
    </source>
</evidence>
<organism evidence="6 7">
    <name type="scientific">Paraburkholderia youngii</name>
    <dbReference type="NCBI Taxonomy" id="2782701"/>
    <lineage>
        <taxon>Bacteria</taxon>
        <taxon>Pseudomonadati</taxon>
        <taxon>Pseudomonadota</taxon>
        <taxon>Betaproteobacteria</taxon>
        <taxon>Burkholderiales</taxon>
        <taxon>Burkholderiaceae</taxon>
        <taxon>Paraburkholderia</taxon>
    </lineage>
</organism>
<reference evidence="6 7" key="1">
    <citation type="submission" date="2020-02" db="EMBL/GenBank/DDBJ databases">
        <title>Paraburkholderia simonii sp. nov. and Paraburkholderia youngii sp. nov. Brazilian and Mexican Mimosa-associated rhizobia.</title>
        <authorList>
            <person name="Mavima L."/>
            <person name="Beukes C.W."/>
            <person name="Chan W.Y."/>
            <person name="Palmer M."/>
            <person name="De Meyer S.E."/>
            <person name="James E.K."/>
            <person name="Venter S.N."/>
            <person name="Steenkamp E.T."/>
        </authorList>
    </citation>
    <scope>NUCLEOTIDE SEQUENCE [LARGE SCALE GENOMIC DNA]</scope>
    <source>
        <strain evidence="6 7">JPY169</strain>
    </source>
</reference>
<accession>A0A7Y6K7Y5</accession>
<evidence type="ECO:0000256" key="3">
    <source>
        <dbReference type="ARBA" id="ARBA00023785"/>
    </source>
</evidence>
<keyword evidence="2" id="KW-0012">Acyltransferase</keyword>
<sequence length="98" mass="11036">MHEAKAPLRKYAQAAISRVRHRATQESSITHLDIGNLKVLADVENQRNHGLQLRQFTHQDHFIAAVKSGVSDSFRFCCSKGVGTRNVDMVSIAYDTRE</sequence>
<evidence type="ECO:0000256" key="5">
    <source>
        <dbReference type="ARBA" id="ARBA00048662"/>
    </source>
</evidence>